<dbReference type="GO" id="GO:0016787">
    <property type="term" value="F:hydrolase activity"/>
    <property type="evidence" value="ECO:0007669"/>
    <property type="project" value="UniProtKB-KW"/>
</dbReference>
<dbReference type="PANTHER" id="PTHR43788">
    <property type="entry name" value="DNA2/NAM7 HELICASE FAMILY MEMBER"/>
    <property type="match status" value="1"/>
</dbReference>
<evidence type="ECO:0000256" key="2">
    <source>
        <dbReference type="ARBA" id="ARBA00022801"/>
    </source>
</evidence>
<evidence type="ECO:0000313" key="7">
    <source>
        <dbReference type="Proteomes" id="UP000291072"/>
    </source>
</evidence>
<dbReference type="Proteomes" id="UP000291072">
    <property type="component" value="Unassembled WGS sequence"/>
</dbReference>
<gene>
    <name evidence="6" type="ORF">C4B25_01125</name>
</gene>
<dbReference type="InterPro" id="IPR050534">
    <property type="entry name" value="Coronavir_polyprotein_1ab"/>
</dbReference>
<dbReference type="OrthoDB" id="9757917at2"/>
<evidence type="ECO:0000256" key="1">
    <source>
        <dbReference type="ARBA" id="ARBA00022741"/>
    </source>
</evidence>
<dbReference type="PANTHER" id="PTHR43788:SF8">
    <property type="entry name" value="DNA-BINDING PROTEIN SMUBP-2"/>
    <property type="match status" value="1"/>
</dbReference>
<protein>
    <recommendedName>
        <fullName evidence="5">DNA2/NAM7 helicase-like C-terminal domain-containing protein</fullName>
    </recommendedName>
</protein>
<comment type="caution">
    <text evidence="6">The sequence shown here is derived from an EMBL/GenBank/DDBJ whole genome shotgun (WGS) entry which is preliminary data.</text>
</comment>
<keyword evidence="2" id="KW-0378">Hydrolase</keyword>
<keyword evidence="4" id="KW-0067">ATP-binding</keyword>
<reference evidence="6 7" key="1">
    <citation type="submission" date="2018-02" db="EMBL/GenBank/DDBJ databases">
        <title>Mycoplasma marinum and Mycoplasma todarodis sp. nov., moderately halophilic and psychrotolerant mycoplasmas isolated from cephalopods.</title>
        <authorList>
            <person name="Viver T."/>
        </authorList>
    </citation>
    <scope>NUCLEOTIDE SEQUENCE [LARGE SCALE GENOMIC DNA]</scope>
    <source>
        <strain evidence="6 7">5H</strain>
    </source>
</reference>
<dbReference type="AlphaFoldDB" id="A0A4R0XRQ7"/>
<dbReference type="Pfam" id="PF13245">
    <property type="entry name" value="AAA_19"/>
    <property type="match status" value="1"/>
</dbReference>
<evidence type="ECO:0000259" key="5">
    <source>
        <dbReference type="Pfam" id="PF13087"/>
    </source>
</evidence>
<keyword evidence="1" id="KW-0547">Nucleotide-binding</keyword>
<evidence type="ECO:0000313" key="6">
    <source>
        <dbReference type="EMBL" id="TCG11565.1"/>
    </source>
</evidence>
<name>A0A4R0XRQ7_9MOLU</name>
<keyword evidence="3" id="KW-0347">Helicase</keyword>
<organism evidence="6 7">
    <name type="scientific">Mycoplasma todarodis</name>
    <dbReference type="NCBI Taxonomy" id="1937191"/>
    <lineage>
        <taxon>Bacteria</taxon>
        <taxon>Bacillati</taxon>
        <taxon>Mycoplasmatota</taxon>
        <taxon>Mollicutes</taxon>
        <taxon>Mycoplasmataceae</taxon>
        <taxon>Mycoplasma</taxon>
    </lineage>
</organism>
<dbReference type="InterPro" id="IPR041679">
    <property type="entry name" value="DNA2/NAM7-like_C"/>
</dbReference>
<dbReference type="Pfam" id="PF13087">
    <property type="entry name" value="AAA_12"/>
    <property type="match status" value="1"/>
</dbReference>
<dbReference type="GO" id="GO:0043139">
    <property type="term" value="F:5'-3' DNA helicase activity"/>
    <property type="evidence" value="ECO:0007669"/>
    <property type="project" value="TreeGrafter"/>
</dbReference>
<dbReference type="EMBL" id="PSZP01000005">
    <property type="protein sequence ID" value="TCG11565.1"/>
    <property type="molecule type" value="Genomic_DNA"/>
</dbReference>
<sequence length="672" mass="77766">MINHELERATTASIISKYATHIQNITYWFHTGVGIIHKIEDVTMEDPEVDIPLDEIFLREIELTIQVSQIDYINDPEQLLEDIEVKKLALSHPRKCGLLKYAFVKPKIEVVSVEEQLIKISGKFPKDWKNIDAHFQDYILYKCDINRYFEVETLNSIASGIRSGSIVNQSVLEILLGLKSAPQIYIEKEVKSEYMANLDESKQIIFKAAASHNDMLLVKGPPGTGKTRTITQLIKHFVYERGEKVILASRTHAALNNVINNLSHTPASKNYSGMILEKSSYGDNNREYSDRDALLVRNIRERLKQFAPEKGDLQYLLKKEFGAKAGPKRFLSTPKGFSHPSLFAGTITSAKLEKKLEKGYRFDESILIMDEVSKSTIVDVLRYALYAKQIILVGDDMQLAPIPINKSSYGGFYEELNEKERNIFDQLFFESVFKRLYSKDNNKLMFRTTYRSPQYVLNLYNPIAYDNQIESKVDVMKPIVFRNSKKEMKLVEMYNKANLILLDNKGTHRIDTTLSKMSKVNDKEIEVLMEQLSFISRNVKDASTLDVMVMFVYKDQYKHFFRKQNSRIKYWEKKFASFTHGTVDQLQGLEADIVFLNTTYAREGKRLPKNAKFKTQLQEIKRLNVALSRTRQKMIMIMNVNAYRYAPIFNEDVKLPYTFEDILSKFDVKGNV</sequence>
<dbReference type="Gene3D" id="3.40.50.300">
    <property type="entry name" value="P-loop containing nucleotide triphosphate hydrolases"/>
    <property type="match status" value="2"/>
</dbReference>
<feature type="domain" description="DNA2/NAM7 helicase-like C-terminal" evidence="5">
    <location>
        <begin position="430"/>
        <end position="639"/>
    </location>
</feature>
<keyword evidence="7" id="KW-1185">Reference proteome</keyword>
<dbReference type="InterPro" id="IPR027417">
    <property type="entry name" value="P-loop_NTPase"/>
</dbReference>
<evidence type="ECO:0000256" key="3">
    <source>
        <dbReference type="ARBA" id="ARBA00022806"/>
    </source>
</evidence>
<proteinExistence type="predicted"/>
<accession>A0A4R0XRQ7</accession>
<dbReference type="GO" id="GO:0005524">
    <property type="term" value="F:ATP binding"/>
    <property type="evidence" value="ECO:0007669"/>
    <property type="project" value="UniProtKB-KW"/>
</dbReference>
<evidence type="ECO:0000256" key="4">
    <source>
        <dbReference type="ARBA" id="ARBA00022840"/>
    </source>
</evidence>
<dbReference type="RefSeq" id="WP_131613227.1">
    <property type="nucleotide sequence ID" value="NZ_PSZP01000005.1"/>
</dbReference>
<dbReference type="SUPFAM" id="SSF52540">
    <property type="entry name" value="P-loop containing nucleoside triphosphate hydrolases"/>
    <property type="match status" value="1"/>
</dbReference>